<feature type="domain" description="Activator of Hsp90 ATPase homologue 1/2-like C-terminal" evidence="2">
    <location>
        <begin position="13"/>
        <end position="131"/>
    </location>
</feature>
<organism evidence="3 4">
    <name type="scientific">Lentzea guizhouensis</name>
    <dbReference type="NCBI Taxonomy" id="1586287"/>
    <lineage>
        <taxon>Bacteria</taxon>
        <taxon>Bacillati</taxon>
        <taxon>Actinomycetota</taxon>
        <taxon>Actinomycetes</taxon>
        <taxon>Pseudonocardiales</taxon>
        <taxon>Pseudonocardiaceae</taxon>
        <taxon>Lentzea</taxon>
    </lineage>
</organism>
<dbReference type="EMBL" id="CP016793">
    <property type="protein sequence ID" value="ANZ39783.1"/>
    <property type="molecule type" value="Genomic_DNA"/>
</dbReference>
<comment type="similarity">
    <text evidence="1">Belongs to the AHA1 family.</text>
</comment>
<gene>
    <name evidence="3" type="ORF">BBK82_30835</name>
</gene>
<evidence type="ECO:0000313" key="3">
    <source>
        <dbReference type="EMBL" id="ANZ39783.1"/>
    </source>
</evidence>
<dbReference type="SUPFAM" id="SSF55961">
    <property type="entry name" value="Bet v1-like"/>
    <property type="match status" value="1"/>
</dbReference>
<reference evidence="3 4" key="1">
    <citation type="submission" date="2016-07" db="EMBL/GenBank/DDBJ databases">
        <title>Complete genome sequence of the Lentzea guizhouensis DHS C013.</title>
        <authorList>
            <person name="Cao C."/>
        </authorList>
    </citation>
    <scope>NUCLEOTIDE SEQUENCE [LARGE SCALE GENOMIC DNA]</scope>
    <source>
        <strain evidence="3 4">DHS C013</strain>
    </source>
</reference>
<evidence type="ECO:0000256" key="1">
    <source>
        <dbReference type="ARBA" id="ARBA00006817"/>
    </source>
</evidence>
<dbReference type="OrthoDB" id="8417725at2"/>
<accession>A0A1B2HPZ7</accession>
<dbReference type="CDD" id="cd07814">
    <property type="entry name" value="SRPBCC_CalC_Aha1-like"/>
    <property type="match status" value="1"/>
</dbReference>
<dbReference type="RefSeq" id="WP_065918124.1">
    <property type="nucleotide sequence ID" value="NZ_CP016793.1"/>
</dbReference>
<dbReference type="InterPro" id="IPR023393">
    <property type="entry name" value="START-like_dom_sf"/>
</dbReference>
<evidence type="ECO:0000259" key="2">
    <source>
        <dbReference type="Pfam" id="PF08327"/>
    </source>
</evidence>
<dbReference type="Pfam" id="PF08327">
    <property type="entry name" value="AHSA1"/>
    <property type="match status" value="1"/>
</dbReference>
<keyword evidence="4" id="KW-1185">Reference proteome</keyword>
<sequence>MARRIVKEIEVEAPLEQVWQSISSGSGFATWYVPHAIEPEPGGMVRTDFGPGGVREGVVLAADPPRRLVYGGFGAPGEPVYCYEFALAAAGGGQTAFRLVQNGFPDSERWDQEYDALDACWDLFLHNLRAYQRHFAGLPATLAMATTRPAGGDGWGRLIAALGVSARCSVGDRVVVDVPGVDLVEGVVDFLHPGRHLGVRTACGLRRFSAEGAQLCGVRVHQYRYGTPPLRPDAAACWQRWLDDRFA</sequence>
<protein>
    <recommendedName>
        <fullName evidence="2">Activator of Hsp90 ATPase homologue 1/2-like C-terminal domain-containing protein</fullName>
    </recommendedName>
</protein>
<dbReference type="KEGG" id="led:BBK82_30835"/>
<proteinExistence type="inferred from homology"/>
<dbReference type="AlphaFoldDB" id="A0A1B2HPZ7"/>
<dbReference type="Proteomes" id="UP000093053">
    <property type="component" value="Chromosome"/>
</dbReference>
<evidence type="ECO:0000313" key="4">
    <source>
        <dbReference type="Proteomes" id="UP000093053"/>
    </source>
</evidence>
<dbReference type="InterPro" id="IPR013538">
    <property type="entry name" value="ASHA1/2-like_C"/>
</dbReference>
<dbReference type="Gene3D" id="3.30.530.20">
    <property type="match status" value="1"/>
</dbReference>
<dbReference type="STRING" id="1586287.BBK82_30835"/>
<name>A0A1B2HPZ7_9PSEU</name>